<evidence type="ECO:0000313" key="1">
    <source>
        <dbReference type="EMBL" id="MET3691066.1"/>
    </source>
</evidence>
<reference evidence="1 2" key="1">
    <citation type="submission" date="2024-06" db="EMBL/GenBank/DDBJ databases">
        <title>Genomic Encyclopedia of Type Strains, Phase IV (KMG-IV): sequencing the most valuable type-strain genomes for metagenomic binning, comparative biology and taxonomic classification.</title>
        <authorList>
            <person name="Goeker M."/>
        </authorList>
    </citation>
    <scope>NUCLEOTIDE SEQUENCE [LARGE SCALE GENOMIC DNA]</scope>
    <source>
        <strain evidence="1 2">DSM 21331</strain>
    </source>
</reference>
<comment type="caution">
    <text evidence="1">The sequence shown here is derived from an EMBL/GenBank/DDBJ whole genome shotgun (WGS) entry which is preliminary data.</text>
</comment>
<evidence type="ECO:0000313" key="2">
    <source>
        <dbReference type="Proteomes" id="UP001549145"/>
    </source>
</evidence>
<organism evidence="1 2">
    <name type="scientific">Methylobacterium goesingense</name>
    <dbReference type="NCBI Taxonomy" id="243690"/>
    <lineage>
        <taxon>Bacteria</taxon>
        <taxon>Pseudomonadati</taxon>
        <taxon>Pseudomonadota</taxon>
        <taxon>Alphaproteobacteria</taxon>
        <taxon>Hyphomicrobiales</taxon>
        <taxon>Methylobacteriaceae</taxon>
        <taxon>Methylobacterium</taxon>
    </lineage>
</organism>
<accession>A0ABV2L2Q5</accession>
<protein>
    <submittedName>
        <fullName evidence="1">Cobalt transporter CbtA</fullName>
    </submittedName>
</protein>
<dbReference type="RefSeq" id="WP_238277973.1">
    <property type="nucleotide sequence ID" value="NZ_BPQL01000027.1"/>
</dbReference>
<name>A0ABV2L2Q5_9HYPH</name>
<gene>
    <name evidence="1" type="ORF">ABID43_000585</name>
</gene>
<keyword evidence="2" id="KW-1185">Reference proteome</keyword>
<sequence>MAGIIAGMSVACLTALTIAPTIFDRHTRADAARATVEAGKVQDRHRAV</sequence>
<dbReference type="EMBL" id="JBEPMM010000001">
    <property type="protein sequence ID" value="MET3691066.1"/>
    <property type="molecule type" value="Genomic_DNA"/>
</dbReference>
<dbReference type="Proteomes" id="UP001549145">
    <property type="component" value="Unassembled WGS sequence"/>
</dbReference>
<proteinExistence type="predicted"/>